<sequence length="228" mass="26241">MNIIGQEKASFIDYPDKICSVFFCSGCNMLCKYCHNAHVIKGQGQIIPHKDIFVFLKKRKKFVDAVCISGGEPTLHEGLYDFAKRVKDAGYLVKLDTNGTNPEEVKRLIDEKIIDYVAMDIKAPLHKYEVVTGTKINMEAIKNSIRIIRNSNIDYEFRTTVCKELLTKEDVLTIAEYLKGSKQYTIQNFRDGETVLVGQNKLHPYNLEILEEIKKEVEGYFETFKVRK</sequence>
<dbReference type="SFLD" id="SFLDG01094">
    <property type="entry name" value="Uncharacterised_Radical_SAM_Su"/>
    <property type="match status" value="1"/>
</dbReference>
<dbReference type="PANTHER" id="PTHR11228:SF27">
    <property type="entry name" value="GLYCYL-RADICAL ENZYME ACTIVATING ENZYME MJ1227-RELATED"/>
    <property type="match status" value="1"/>
</dbReference>
<dbReference type="OrthoDB" id="9782387at2"/>
<dbReference type="SUPFAM" id="SSF102114">
    <property type="entry name" value="Radical SAM enzymes"/>
    <property type="match status" value="1"/>
</dbReference>
<dbReference type="GO" id="GO:0016829">
    <property type="term" value="F:lyase activity"/>
    <property type="evidence" value="ECO:0007669"/>
    <property type="project" value="UniProtKB-KW"/>
</dbReference>
<comment type="caution">
    <text evidence="6">The sequence shown here is derived from an EMBL/GenBank/DDBJ whole genome shotgun (WGS) entry which is preliminary data.</text>
</comment>
<dbReference type="InterPro" id="IPR050377">
    <property type="entry name" value="Radical_SAM_PqqE_MftC-like"/>
</dbReference>
<evidence type="ECO:0000256" key="1">
    <source>
        <dbReference type="ARBA" id="ARBA00022691"/>
    </source>
</evidence>
<dbReference type="Pfam" id="PF04055">
    <property type="entry name" value="Radical_SAM"/>
    <property type="match status" value="1"/>
</dbReference>
<evidence type="ECO:0000259" key="5">
    <source>
        <dbReference type="PROSITE" id="PS51918"/>
    </source>
</evidence>
<evidence type="ECO:0000256" key="2">
    <source>
        <dbReference type="ARBA" id="ARBA00022723"/>
    </source>
</evidence>
<dbReference type="Gene3D" id="3.20.20.70">
    <property type="entry name" value="Aldolase class I"/>
    <property type="match status" value="1"/>
</dbReference>
<proteinExistence type="predicted"/>
<evidence type="ECO:0000313" key="6">
    <source>
        <dbReference type="EMBL" id="TCO74368.1"/>
    </source>
</evidence>
<dbReference type="EMBL" id="SLWV01000013">
    <property type="protein sequence ID" value="TCO74368.1"/>
    <property type="molecule type" value="Genomic_DNA"/>
</dbReference>
<evidence type="ECO:0000256" key="3">
    <source>
        <dbReference type="ARBA" id="ARBA00023004"/>
    </source>
</evidence>
<protein>
    <submittedName>
        <fullName evidence="6">Pyruvate formate lyase activating enzyme</fullName>
    </submittedName>
</protein>
<dbReference type="CDD" id="cd01335">
    <property type="entry name" value="Radical_SAM"/>
    <property type="match status" value="1"/>
</dbReference>
<dbReference type="GO" id="GO:0046872">
    <property type="term" value="F:metal ion binding"/>
    <property type="evidence" value="ECO:0007669"/>
    <property type="project" value="UniProtKB-KW"/>
</dbReference>
<keyword evidence="7" id="KW-1185">Reference proteome</keyword>
<evidence type="ECO:0000313" key="7">
    <source>
        <dbReference type="Proteomes" id="UP000294919"/>
    </source>
</evidence>
<dbReference type="InterPro" id="IPR012840">
    <property type="entry name" value="NrdG2"/>
</dbReference>
<dbReference type="InterPro" id="IPR013785">
    <property type="entry name" value="Aldolase_TIM"/>
</dbReference>
<dbReference type="PROSITE" id="PS51918">
    <property type="entry name" value="RADICAL_SAM"/>
    <property type="match status" value="1"/>
</dbReference>
<evidence type="ECO:0000256" key="4">
    <source>
        <dbReference type="ARBA" id="ARBA00023014"/>
    </source>
</evidence>
<dbReference type="GO" id="GO:0051536">
    <property type="term" value="F:iron-sulfur cluster binding"/>
    <property type="evidence" value="ECO:0007669"/>
    <property type="project" value="UniProtKB-KW"/>
</dbReference>
<keyword evidence="6" id="KW-0670">Pyruvate</keyword>
<keyword evidence="6" id="KW-0456">Lyase</keyword>
<organism evidence="6 7">
    <name type="scientific">Marinisporobacter balticus</name>
    <dbReference type="NCBI Taxonomy" id="2018667"/>
    <lineage>
        <taxon>Bacteria</taxon>
        <taxon>Bacillati</taxon>
        <taxon>Bacillota</taxon>
        <taxon>Clostridia</taxon>
        <taxon>Peptostreptococcales</taxon>
        <taxon>Thermotaleaceae</taxon>
        <taxon>Marinisporobacter</taxon>
    </lineage>
</organism>
<keyword evidence="1" id="KW-0949">S-adenosyl-L-methionine</keyword>
<keyword evidence="4" id="KW-0411">Iron-sulfur</keyword>
<dbReference type="NCBIfam" id="TIGR02495">
    <property type="entry name" value="NrdG2"/>
    <property type="match status" value="1"/>
</dbReference>
<dbReference type="PANTHER" id="PTHR11228">
    <property type="entry name" value="RADICAL SAM DOMAIN PROTEIN"/>
    <property type="match status" value="1"/>
</dbReference>
<dbReference type="Proteomes" id="UP000294919">
    <property type="component" value="Unassembled WGS sequence"/>
</dbReference>
<gene>
    <name evidence="6" type="ORF">EV214_11311</name>
</gene>
<dbReference type="InterPro" id="IPR007197">
    <property type="entry name" value="rSAM"/>
</dbReference>
<dbReference type="RefSeq" id="WP_132245448.1">
    <property type="nucleotide sequence ID" value="NZ_SLWV01000013.1"/>
</dbReference>
<dbReference type="SFLD" id="SFLDG01067">
    <property type="entry name" value="SPASM/twitch_domain_containing"/>
    <property type="match status" value="1"/>
</dbReference>
<dbReference type="InterPro" id="IPR058240">
    <property type="entry name" value="rSAM_sf"/>
</dbReference>
<reference evidence="6 7" key="1">
    <citation type="submission" date="2019-03" db="EMBL/GenBank/DDBJ databases">
        <title>Genomic Encyclopedia of Type Strains, Phase IV (KMG-IV): sequencing the most valuable type-strain genomes for metagenomic binning, comparative biology and taxonomic classification.</title>
        <authorList>
            <person name="Goeker M."/>
        </authorList>
    </citation>
    <scope>NUCLEOTIDE SEQUENCE [LARGE SCALE GENOMIC DNA]</scope>
    <source>
        <strain evidence="6 7">DSM 102940</strain>
    </source>
</reference>
<feature type="domain" description="Radical SAM core" evidence="5">
    <location>
        <begin position="13"/>
        <end position="228"/>
    </location>
</feature>
<dbReference type="SFLD" id="SFLDS00029">
    <property type="entry name" value="Radical_SAM"/>
    <property type="match status" value="1"/>
</dbReference>
<name>A0A4R2KVV9_9FIRM</name>
<keyword evidence="3" id="KW-0408">Iron</keyword>
<dbReference type="AlphaFoldDB" id="A0A4R2KVV9"/>
<keyword evidence="2" id="KW-0479">Metal-binding</keyword>
<accession>A0A4R2KVV9</accession>